<dbReference type="InterPro" id="IPR035917">
    <property type="entry name" value="YjbQ-like_sf"/>
</dbReference>
<name>A0A136Q6Q8_9FIRM</name>
<dbReference type="EMBL" id="LSZW01000046">
    <property type="protein sequence ID" value="KXK66365.1"/>
    <property type="molecule type" value="Genomic_DNA"/>
</dbReference>
<gene>
    <name evidence="1" type="ORF">HMPREF3293_00771</name>
</gene>
<dbReference type="OrthoDB" id="9801725at2"/>
<dbReference type="Gene3D" id="2.60.120.460">
    <property type="entry name" value="YjbQ-like"/>
    <property type="match status" value="1"/>
</dbReference>
<dbReference type="KEGG" id="cmiu:B1H56_14065"/>
<dbReference type="SUPFAM" id="SSF111038">
    <property type="entry name" value="YjbQ-like"/>
    <property type="match status" value="1"/>
</dbReference>
<evidence type="ECO:0000313" key="1">
    <source>
        <dbReference type="EMBL" id="KXK66365.1"/>
    </source>
</evidence>
<evidence type="ECO:0000313" key="2">
    <source>
        <dbReference type="Proteomes" id="UP000070366"/>
    </source>
</evidence>
<dbReference type="InterPro" id="IPR001602">
    <property type="entry name" value="UPF0047_YjbQ-like"/>
</dbReference>
<dbReference type="RefSeq" id="WP_066523060.1">
    <property type="nucleotide sequence ID" value="NZ_CABMOF010000012.1"/>
</dbReference>
<dbReference type="PIRSF" id="PIRSF004681">
    <property type="entry name" value="UCP004681"/>
    <property type="match status" value="1"/>
</dbReference>
<comment type="caution">
    <text evidence="1">The sequence shown here is derived from an EMBL/GenBank/DDBJ whole genome shotgun (WGS) entry which is preliminary data.</text>
</comment>
<protein>
    <submittedName>
        <fullName evidence="1">Putative secondary thiamine-phosphate synthase enzyme</fullName>
    </submittedName>
</protein>
<dbReference type="Proteomes" id="UP000070366">
    <property type="component" value="Unassembled WGS sequence"/>
</dbReference>
<dbReference type="NCBIfam" id="TIGR00149">
    <property type="entry name" value="TIGR00149_YjbQ"/>
    <property type="match status" value="1"/>
</dbReference>
<dbReference type="AlphaFoldDB" id="A0A136Q6Q8"/>
<sequence length="164" mass="18496">MVYREELKVQGRPNITTFSNVTEPVREITRRSGIQNGIVVIYSHHTTCCVITQEAAFDMSMTGLETLQQDFVDVMEDMIPACSREGIYLHPGPKALKFAEEHGEDARGCHNTDAHLRSALVGRSETIVLIDGQMDLGEFGYVYFIDFDTTRPRERTVQVQVIGE</sequence>
<dbReference type="Pfam" id="PF01894">
    <property type="entry name" value="YjbQ"/>
    <property type="match status" value="1"/>
</dbReference>
<reference evidence="1 2" key="1">
    <citation type="submission" date="2016-02" db="EMBL/GenBank/DDBJ databases">
        <authorList>
            <person name="Wen L."/>
            <person name="He K."/>
            <person name="Yang H."/>
        </authorList>
    </citation>
    <scope>NUCLEOTIDE SEQUENCE [LARGE SCALE GENOMIC DNA]</scope>
    <source>
        <strain evidence="1 2">DSM 22607</strain>
    </source>
</reference>
<accession>A0A136Q6Q8</accession>
<dbReference type="STRING" id="626937.HMPREF3293_00771"/>
<organism evidence="1 2">
    <name type="scientific">Christensenella minuta</name>
    <dbReference type="NCBI Taxonomy" id="626937"/>
    <lineage>
        <taxon>Bacteria</taxon>
        <taxon>Bacillati</taxon>
        <taxon>Bacillota</taxon>
        <taxon>Clostridia</taxon>
        <taxon>Christensenellales</taxon>
        <taxon>Christensenellaceae</taxon>
        <taxon>Christensenella</taxon>
    </lineage>
</organism>
<proteinExistence type="predicted"/>
<keyword evidence="2" id="KW-1185">Reference proteome</keyword>